<feature type="non-terminal residue" evidence="1">
    <location>
        <position position="1"/>
    </location>
</feature>
<evidence type="ECO:0000313" key="1">
    <source>
        <dbReference type="EMBL" id="RZB42869.1"/>
    </source>
</evidence>
<dbReference type="GO" id="GO:0004566">
    <property type="term" value="F:beta-glucuronidase activity"/>
    <property type="evidence" value="ECO:0007669"/>
    <property type="project" value="TreeGrafter"/>
</dbReference>
<name>A0A445F226_GLYSO</name>
<gene>
    <name evidence="1" type="ORF">D0Y65_053459</name>
</gene>
<accession>A0A445F226</accession>
<proteinExistence type="predicted"/>
<comment type="caution">
    <text evidence="1">The sequence shown here is derived from an EMBL/GenBank/DDBJ whole genome shotgun (WGS) entry which is preliminary data.</text>
</comment>
<dbReference type="Proteomes" id="UP000289340">
    <property type="component" value="Chromosome 20"/>
</dbReference>
<reference evidence="1 2" key="1">
    <citation type="submission" date="2018-09" db="EMBL/GenBank/DDBJ databases">
        <title>A high-quality reference genome of wild soybean provides a powerful tool to mine soybean genomes.</title>
        <authorList>
            <person name="Xie M."/>
            <person name="Chung C.Y.L."/>
            <person name="Li M.-W."/>
            <person name="Wong F.-L."/>
            <person name="Chan T.-F."/>
            <person name="Lam H.-M."/>
        </authorList>
    </citation>
    <scope>NUCLEOTIDE SEQUENCE [LARGE SCALE GENOMIC DNA]</scope>
    <source>
        <strain evidence="2">cv. W05</strain>
        <tissue evidence="1">Hypocotyl of etiolated seedlings</tissue>
    </source>
</reference>
<sequence>CIKGNITSMREHAELLSSIKDDITDFKVASEGTNQARSSLVRYLDQLGIASCYSTKVYCRQTLIGGNYGLLNTTTFAPNPDYYSRYRVPQATYIHRNGSLTCLNEFSEIYDLCSSHACCSIFSCTHKNAGVSCKQWCPGTCQQYPKGKCEAFCKANGYQIGKCVPPENAFCCCAKIGDQIFN</sequence>
<dbReference type="Gene3D" id="3.20.20.80">
    <property type="entry name" value="Glycosidases"/>
    <property type="match status" value="1"/>
</dbReference>
<dbReference type="EMBL" id="QZWG01000020">
    <property type="protein sequence ID" value="RZB42869.1"/>
    <property type="molecule type" value="Genomic_DNA"/>
</dbReference>
<dbReference type="PANTHER" id="PTHR14363:SF31">
    <property type="entry name" value="GLYCOSIDE HYDROLASE FAMILY 79 AMINO-TERMINAL DOMAIN PROTEIN"/>
    <property type="match status" value="1"/>
</dbReference>
<evidence type="ECO:0000313" key="2">
    <source>
        <dbReference type="Proteomes" id="UP000289340"/>
    </source>
</evidence>
<protein>
    <submittedName>
        <fullName evidence="1">Heparanase-like protein 3</fullName>
    </submittedName>
</protein>
<organism evidence="1 2">
    <name type="scientific">Glycine soja</name>
    <name type="common">Wild soybean</name>
    <dbReference type="NCBI Taxonomy" id="3848"/>
    <lineage>
        <taxon>Eukaryota</taxon>
        <taxon>Viridiplantae</taxon>
        <taxon>Streptophyta</taxon>
        <taxon>Embryophyta</taxon>
        <taxon>Tracheophyta</taxon>
        <taxon>Spermatophyta</taxon>
        <taxon>Magnoliopsida</taxon>
        <taxon>eudicotyledons</taxon>
        <taxon>Gunneridae</taxon>
        <taxon>Pentapetalae</taxon>
        <taxon>rosids</taxon>
        <taxon>fabids</taxon>
        <taxon>Fabales</taxon>
        <taxon>Fabaceae</taxon>
        <taxon>Papilionoideae</taxon>
        <taxon>50 kb inversion clade</taxon>
        <taxon>NPAAA clade</taxon>
        <taxon>indigoferoid/millettioid clade</taxon>
        <taxon>Phaseoleae</taxon>
        <taxon>Glycine</taxon>
        <taxon>Glycine subgen. Soja</taxon>
    </lineage>
</organism>
<dbReference type="PANTHER" id="PTHR14363">
    <property type="entry name" value="HEPARANASE-RELATED"/>
    <property type="match status" value="1"/>
</dbReference>
<keyword evidence="2" id="KW-1185">Reference proteome</keyword>
<dbReference type="AlphaFoldDB" id="A0A445F226"/>
<dbReference type="GO" id="GO:0009505">
    <property type="term" value="C:plant-type cell wall"/>
    <property type="evidence" value="ECO:0007669"/>
    <property type="project" value="TreeGrafter"/>
</dbReference>